<dbReference type="PANTHER" id="PTHR43357:SF4">
    <property type="entry name" value="INNER MEMBRANE ABC TRANSPORTER PERMEASE PROTEIN YDCV"/>
    <property type="match status" value="1"/>
</dbReference>
<accession>A0A345PMH0</accession>
<feature type="region of interest" description="Disordered" evidence="9">
    <location>
        <begin position="268"/>
        <end position="301"/>
    </location>
</feature>
<feature type="transmembrane region" description="Helical" evidence="8">
    <location>
        <begin position="9"/>
        <end position="30"/>
    </location>
</feature>
<evidence type="ECO:0000256" key="8">
    <source>
        <dbReference type="RuleBase" id="RU363032"/>
    </source>
</evidence>
<organism evidence="11 12">
    <name type="scientific">Oceanobacillus zhaokaii</name>
    <dbReference type="NCBI Taxonomy" id="2052660"/>
    <lineage>
        <taxon>Bacteria</taxon>
        <taxon>Bacillati</taxon>
        <taxon>Bacillota</taxon>
        <taxon>Bacilli</taxon>
        <taxon>Bacillales</taxon>
        <taxon>Bacillaceae</taxon>
        <taxon>Oceanobacillus</taxon>
    </lineage>
</organism>
<dbReference type="Pfam" id="PF00528">
    <property type="entry name" value="BPD_transp_1"/>
    <property type="match status" value="1"/>
</dbReference>
<evidence type="ECO:0000256" key="3">
    <source>
        <dbReference type="ARBA" id="ARBA00022475"/>
    </source>
</evidence>
<feature type="transmembrane region" description="Helical" evidence="8">
    <location>
        <begin position="103"/>
        <end position="122"/>
    </location>
</feature>
<protein>
    <submittedName>
        <fullName evidence="11">ABC transporter permease</fullName>
    </submittedName>
</protein>
<dbReference type="PROSITE" id="PS50928">
    <property type="entry name" value="ABC_TM1"/>
    <property type="match status" value="1"/>
</dbReference>
<dbReference type="PANTHER" id="PTHR43357">
    <property type="entry name" value="INNER MEMBRANE ABC TRANSPORTER PERMEASE PROTEIN YDCV"/>
    <property type="match status" value="1"/>
</dbReference>
<sequence length="301" mass="33867">MKKRNISTYLILVIFGLYMIFPFISTALYATSTNWSNTLLPKDFTFQWFIELFQDPNFISAVTRSVTLTLITLAVVLVVMVPTVFIVYMYFPRVDNFLKGLVLMPYAIPAVILATGLLRMYSGSAIPMYAVLVGGLFVGSLPFIYQGVRNSLEGIHSRNLMQAAEMLGASKLQAFLKVIVPNIKLGLLITTLLIFSGFFGEFVLTNLLIGGRYETIRIYMMRRMNENGHLASAVMVAYFLLLIVISLVITRITSSKKGVSNSLFKRKQHKQEQVIPPLSLKQLEPAATSEVKSNNEKRRKL</sequence>
<keyword evidence="4" id="KW-0997">Cell inner membrane</keyword>
<feature type="transmembrane region" description="Helical" evidence="8">
    <location>
        <begin position="185"/>
        <end position="209"/>
    </location>
</feature>
<evidence type="ECO:0000256" key="2">
    <source>
        <dbReference type="ARBA" id="ARBA00022448"/>
    </source>
</evidence>
<name>A0A345PMH0_9BACI</name>
<evidence type="ECO:0000256" key="7">
    <source>
        <dbReference type="ARBA" id="ARBA00023136"/>
    </source>
</evidence>
<comment type="similarity">
    <text evidence="8">Belongs to the binding-protein-dependent transport system permease family.</text>
</comment>
<dbReference type="Proteomes" id="UP000253908">
    <property type="component" value="Chromosome"/>
</dbReference>
<proteinExistence type="inferred from homology"/>
<dbReference type="InterPro" id="IPR035906">
    <property type="entry name" value="MetI-like_sf"/>
</dbReference>
<dbReference type="Gene3D" id="1.10.3720.10">
    <property type="entry name" value="MetI-like"/>
    <property type="match status" value="1"/>
</dbReference>
<dbReference type="SUPFAM" id="SSF161098">
    <property type="entry name" value="MetI-like"/>
    <property type="match status" value="1"/>
</dbReference>
<dbReference type="GO" id="GO:0005886">
    <property type="term" value="C:plasma membrane"/>
    <property type="evidence" value="ECO:0007669"/>
    <property type="project" value="UniProtKB-SubCell"/>
</dbReference>
<comment type="subcellular location">
    <subcellularLocation>
        <location evidence="1">Cell inner membrane</location>
        <topology evidence="1">Multi-pass membrane protein</topology>
    </subcellularLocation>
    <subcellularLocation>
        <location evidence="8">Cell membrane</location>
        <topology evidence="8">Multi-pass membrane protein</topology>
    </subcellularLocation>
</comment>
<feature type="transmembrane region" description="Helical" evidence="8">
    <location>
        <begin position="66"/>
        <end position="91"/>
    </location>
</feature>
<evidence type="ECO:0000256" key="6">
    <source>
        <dbReference type="ARBA" id="ARBA00022989"/>
    </source>
</evidence>
<keyword evidence="2 8" id="KW-0813">Transport</keyword>
<dbReference type="GO" id="GO:0055085">
    <property type="term" value="P:transmembrane transport"/>
    <property type="evidence" value="ECO:0007669"/>
    <property type="project" value="InterPro"/>
</dbReference>
<evidence type="ECO:0000256" key="5">
    <source>
        <dbReference type="ARBA" id="ARBA00022692"/>
    </source>
</evidence>
<dbReference type="AlphaFoldDB" id="A0A345PMH0"/>
<evidence type="ECO:0000313" key="12">
    <source>
        <dbReference type="Proteomes" id="UP000253908"/>
    </source>
</evidence>
<dbReference type="OrthoDB" id="9808619at2"/>
<feature type="transmembrane region" description="Helical" evidence="8">
    <location>
        <begin position="128"/>
        <end position="148"/>
    </location>
</feature>
<evidence type="ECO:0000256" key="1">
    <source>
        <dbReference type="ARBA" id="ARBA00004429"/>
    </source>
</evidence>
<evidence type="ECO:0000256" key="4">
    <source>
        <dbReference type="ARBA" id="ARBA00022519"/>
    </source>
</evidence>
<dbReference type="KEGG" id="ocn:CUC15_16250"/>
<gene>
    <name evidence="11" type="ORF">CUC15_16250</name>
</gene>
<evidence type="ECO:0000259" key="10">
    <source>
        <dbReference type="PROSITE" id="PS50928"/>
    </source>
</evidence>
<dbReference type="CDD" id="cd06261">
    <property type="entry name" value="TM_PBP2"/>
    <property type="match status" value="1"/>
</dbReference>
<keyword evidence="7 8" id="KW-0472">Membrane</keyword>
<evidence type="ECO:0000256" key="9">
    <source>
        <dbReference type="SAM" id="MobiDB-lite"/>
    </source>
</evidence>
<dbReference type="InterPro" id="IPR000515">
    <property type="entry name" value="MetI-like"/>
</dbReference>
<keyword evidence="5 8" id="KW-0812">Transmembrane</keyword>
<feature type="domain" description="ABC transmembrane type-1" evidence="10">
    <location>
        <begin position="62"/>
        <end position="253"/>
    </location>
</feature>
<feature type="transmembrane region" description="Helical" evidence="8">
    <location>
        <begin position="229"/>
        <end position="249"/>
    </location>
</feature>
<reference evidence="12" key="1">
    <citation type="submission" date="2017-11" db="EMBL/GenBank/DDBJ databases">
        <authorList>
            <person name="Zhu W."/>
        </authorList>
    </citation>
    <scope>NUCLEOTIDE SEQUENCE [LARGE SCALE GENOMIC DNA]</scope>
    <source>
        <strain evidence="12">160</strain>
    </source>
</reference>
<evidence type="ECO:0000313" key="11">
    <source>
        <dbReference type="EMBL" id="AXI11200.1"/>
    </source>
</evidence>
<keyword evidence="6 8" id="KW-1133">Transmembrane helix</keyword>
<dbReference type="EMBL" id="CP024848">
    <property type="protein sequence ID" value="AXI11200.1"/>
    <property type="molecule type" value="Genomic_DNA"/>
</dbReference>
<keyword evidence="12" id="KW-1185">Reference proteome</keyword>
<keyword evidence="3" id="KW-1003">Cell membrane</keyword>